<evidence type="ECO:0000313" key="2">
    <source>
        <dbReference type="Proteomes" id="UP000000370"/>
    </source>
</evidence>
<dbReference type="InterPro" id="IPR029068">
    <property type="entry name" value="Glyas_Bleomycin-R_OHBP_Dase"/>
</dbReference>
<dbReference type="SUPFAM" id="SSF54593">
    <property type="entry name" value="Glyoxalase/Bleomycin resistance protein/Dihydroxybiphenyl dioxygenase"/>
    <property type="match status" value="1"/>
</dbReference>
<gene>
    <name evidence="1" type="ordered locus">Cphy_3137</name>
</gene>
<organism evidence="1 2">
    <name type="scientific">Lachnoclostridium phytofermentans (strain ATCC 700394 / DSM 18823 / ISDg)</name>
    <name type="common">Clostridium phytofermentans</name>
    <dbReference type="NCBI Taxonomy" id="357809"/>
    <lineage>
        <taxon>Bacteria</taxon>
        <taxon>Bacillati</taxon>
        <taxon>Bacillota</taxon>
        <taxon>Clostridia</taxon>
        <taxon>Lachnospirales</taxon>
        <taxon>Lachnospiraceae</taxon>
    </lineage>
</organism>
<reference evidence="2" key="1">
    <citation type="submission" date="2007-11" db="EMBL/GenBank/DDBJ databases">
        <title>Complete genome sequence of Clostridium phytofermentans ISDg.</title>
        <authorList>
            <person name="Leschine S.B."/>
            <person name="Warnick T.A."/>
            <person name="Blanchard J.L."/>
            <person name="Schnell D.J."/>
            <person name="Petit E.L."/>
            <person name="LaTouf W.G."/>
            <person name="Copeland A."/>
            <person name="Lucas S."/>
            <person name="Lapidus A."/>
            <person name="Barry K."/>
            <person name="Glavina del Rio T."/>
            <person name="Dalin E."/>
            <person name="Tice H."/>
            <person name="Pitluck S."/>
            <person name="Kiss H."/>
            <person name="Brettin T."/>
            <person name="Bruce D."/>
            <person name="Detter J.C."/>
            <person name="Han C."/>
            <person name="Kuske C."/>
            <person name="Schmutz J."/>
            <person name="Larimer F."/>
            <person name="Land M."/>
            <person name="Hauser L."/>
            <person name="Kyrpides N."/>
            <person name="Kim E.A."/>
            <person name="Richardson P."/>
        </authorList>
    </citation>
    <scope>NUCLEOTIDE SEQUENCE [LARGE SCALE GENOMIC DNA]</scope>
    <source>
        <strain evidence="2">ATCC 700394 / DSM 18823 / ISDg</strain>
    </source>
</reference>
<keyword evidence="2" id="KW-1185">Reference proteome</keyword>
<evidence type="ECO:0008006" key="3">
    <source>
        <dbReference type="Google" id="ProtNLM"/>
    </source>
</evidence>
<name>A9KR13_LACP7</name>
<dbReference type="RefSeq" id="WP_012201143.1">
    <property type="nucleotide sequence ID" value="NC_010001.1"/>
</dbReference>
<accession>A9KR13</accession>
<dbReference type="Gene3D" id="3.10.180.10">
    <property type="entry name" value="2,3-Dihydroxybiphenyl 1,2-Dioxygenase, domain 1"/>
    <property type="match status" value="1"/>
</dbReference>
<protein>
    <recommendedName>
        <fullName evidence="3">VOC family protein</fullName>
    </recommendedName>
</protein>
<sequence>MFRVLLQIYVKGSDEAFEFYKKAFDAQIGYQDVDENGVVIHRELNVCGQAIAVGEANDDTRAGGEKRVTGNTMQFCIQFGEGQEDKVRKAYETLLEGSEIITPFGELCFCPCGVELIDKYGVWWCIFA</sequence>
<dbReference type="Proteomes" id="UP000000370">
    <property type="component" value="Chromosome"/>
</dbReference>
<dbReference type="HOGENOM" id="CLU_046006_17_6_9"/>
<dbReference type="eggNOG" id="COG2764">
    <property type="taxonomic scope" value="Bacteria"/>
</dbReference>
<dbReference type="EMBL" id="CP000885">
    <property type="protein sequence ID" value="ABX43492.1"/>
    <property type="molecule type" value="Genomic_DNA"/>
</dbReference>
<dbReference type="AlphaFoldDB" id="A9KR13"/>
<dbReference type="STRING" id="357809.Cphy_3137"/>
<dbReference type="OrthoDB" id="9795306at2"/>
<proteinExistence type="predicted"/>
<dbReference type="KEGG" id="cpy:Cphy_3137"/>
<evidence type="ECO:0000313" key="1">
    <source>
        <dbReference type="EMBL" id="ABX43492.1"/>
    </source>
</evidence>